<feature type="region of interest" description="Disordered" evidence="3">
    <location>
        <begin position="1"/>
        <end position="38"/>
    </location>
</feature>
<dbReference type="Proteomes" id="UP000326287">
    <property type="component" value="Chromosome"/>
</dbReference>
<keyword evidence="6" id="KW-1185">Reference proteome</keyword>
<dbReference type="PRINTS" id="PR00455">
    <property type="entry name" value="HTHTETR"/>
</dbReference>
<dbReference type="PANTHER" id="PTHR30055">
    <property type="entry name" value="HTH-TYPE TRANSCRIPTIONAL REGULATOR RUTR"/>
    <property type="match status" value="1"/>
</dbReference>
<dbReference type="AlphaFoldDB" id="A0A5P9NMV6"/>
<dbReference type="SUPFAM" id="SSF46689">
    <property type="entry name" value="Homeodomain-like"/>
    <property type="match status" value="1"/>
</dbReference>
<feature type="compositionally biased region" description="Polar residues" evidence="3">
    <location>
        <begin position="1"/>
        <end position="10"/>
    </location>
</feature>
<evidence type="ECO:0000256" key="2">
    <source>
        <dbReference type="PROSITE-ProRule" id="PRU00335"/>
    </source>
</evidence>
<dbReference type="PANTHER" id="PTHR30055:SF231">
    <property type="entry name" value="TRANSCRIPTIONAL REGULATORY PROTEIN (PROBABLY DEOR-FAMILY)-RELATED"/>
    <property type="match status" value="1"/>
</dbReference>
<dbReference type="InterPro" id="IPR009057">
    <property type="entry name" value="Homeodomain-like_sf"/>
</dbReference>
<gene>
    <name evidence="5" type="ORF">EY643_14855</name>
</gene>
<dbReference type="EMBL" id="CP036422">
    <property type="protein sequence ID" value="QFU76825.1"/>
    <property type="molecule type" value="Genomic_DNA"/>
</dbReference>
<evidence type="ECO:0000256" key="1">
    <source>
        <dbReference type="ARBA" id="ARBA00023125"/>
    </source>
</evidence>
<dbReference type="Pfam" id="PF17940">
    <property type="entry name" value="TetR_C_31"/>
    <property type="match status" value="1"/>
</dbReference>
<dbReference type="Gene3D" id="1.10.357.10">
    <property type="entry name" value="Tetracycline Repressor, domain 2"/>
    <property type="match status" value="1"/>
</dbReference>
<name>A0A5P9NMV6_9GAMM</name>
<dbReference type="GO" id="GO:0003700">
    <property type="term" value="F:DNA-binding transcription factor activity"/>
    <property type="evidence" value="ECO:0007669"/>
    <property type="project" value="TreeGrafter"/>
</dbReference>
<evidence type="ECO:0000259" key="4">
    <source>
        <dbReference type="PROSITE" id="PS50977"/>
    </source>
</evidence>
<dbReference type="InterPro" id="IPR050109">
    <property type="entry name" value="HTH-type_TetR-like_transc_reg"/>
</dbReference>
<dbReference type="PROSITE" id="PS50977">
    <property type="entry name" value="HTH_TETR_2"/>
    <property type="match status" value="1"/>
</dbReference>
<reference evidence="5 6" key="1">
    <citation type="submission" date="2019-02" db="EMBL/GenBank/DDBJ databases">
        <authorList>
            <person name="Li S.-H."/>
        </authorList>
    </citation>
    <scope>NUCLEOTIDE SEQUENCE [LARGE SCALE GENOMIC DNA]</scope>
    <source>
        <strain evidence="5 6">IMCC14385</strain>
    </source>
</reference>
<evidence type="ECO:0000256" key="3">
    <source>
        <dbReference type="SAM" id="MobiDB-lite"/>
    </source>
</evidence>
<dbReference type="InterPro" id="IPR041583">
    <property type="entry name" value="TetR_C_31"/>
</dbReference>
<feature type="domain" description="HTH tetR-type" evidence="4">
    <location>
        <begin position="36"/>
        <end position="96"/>
    </location>
</feature>
<proteinExistence type="predicted"/>
<dbReference type="OrthoDB" id="8982136at2"/>
<sequence length="244" mass="27560">MPYTANSLNPPNKREKTVAGAPASKSARRSHAEKRQETRGKILHAALDIIVEEGIRSVRNRAVAKRAGVSLGSTTYHFSSIEELIVSAFHFWRDNILITENPFFGQLIEVFLPYGDGSVPPKQRPKVAAKLWQISSNYLCDQLQGERRDRLLELAFYHESVRYPALREMINREWQAQLDILADVHSAMGSDDPDTDALLTAAVFRHLERSITLSEHAKVDTILIAVTTRRHLSQCFGFDIPEPD</sequence>
<dbReference type="GO" id="GO:0000976">
    <property type="term" value="F:transcription cis-regulatory region binding"/>
    <property type="evidence" value="ECO:0007669"/>
    <property type="project" value="TreeGrafter"/>
</dbReference>
<keyword evidence="1 2" id="KW-0238">DNA-binding</keyword>
<dbReference type="InterPro" id="IPR001647">
    <property type="entry name" value="HTH_TetR"/>
</dbReference>
<feature type="DNA-binding region" description="H-T-H motif" evidence="2">
    <location>
        <begin position="59"/>
        <end position="78"/>
    </location>
</feature>
<evidence type="ECO:0000313" key="5">
    <source>
        <dbReference type="EMBL" id="QFU76825.1"/>
    </source>
</evidence>
<evidence type="ECO:0000313" key="6">
    <source>
        <dbReference type="Proteomes" id="UP000326287"/>
    </source>
</evidence>
<dbReference type="Pfam" id="PF00440">
    <property type="entry name" value="TetR_N"/>
    <property type="match status" value="1"/>
</dbReference>
<organism evidence="5 6">
    <name type="scientific">Halioglobus maricola</name>
    <dbReference type="NCBI Taxonomy" id="2601894"/>
    <lineage>
        <taxon>Bacteria</taxon>
        <taxon>Pseudomonadati</taxon>
        <taxon>Pseudomonadota</taxon>
        <taxon>Gammaproteobacteria</taxon>
        <taxon>Cellvibrionales</taxon>
        <taxon>Halieaceae</taxon>
        <taxon>Halioglobus</taxon>
    </lineage>
</organism>
<accession>A0A5P9NMV6</accession>
<protein>
    <submittedName>
        <fullName evidence="5">TetR family transcriptional regulator</fullName>
    </submittedName>
</protein>
<dbReference type="KEGG" id="halc:EY643_14855"/>